<name>A0AAX3UH30_9LACO</name>
<dbReference type="Proteomes" id="UP000181860">
    <property type="component" value="Unassembled WGS sequence"/>
</dbReference>
<evidence type="ECO:0000313" key="6">
    <source>
        <dbReference type="EMBL" id="WGO86853.1"/>
    </source>
</evidence>
<sequence length="430" mass="48957">MTKVKKNILFLSILLLISILTAIIKYNSWQAKHILTVGIYTGSPWDVPNNNQYRVFDYAIKEFKKKHPNVQIRYENGIQKSDYRNWLSEKMVQGKSPDLMIVPNNSFNLLASNGAFKDLSGLMSTNNVSTQSFYPVALKAGELKGKQYALPFQANPRFMVMNKDLLIKNKIFAPSFNWTPAELKRICRQLAITKYQGSKLGITSEYNCSDALMAYNYRLSKTKDNPIQLTTAAAIKGFNLIEYLRNIGQSKIANRDLFDQGKVAFTPISLAKYQTYTSYPYYVTNANNFTWNCLQMPHIKNAKATQVDISMFAISSKARNPKLAWQFLKTLCINKRVQEKAMEINKGCSVLPKVVLDKKVQQALSHNSQGSLTSTKLNAIMNNGYTEPKFRNFGEIYSVLDHSITKALDTNTLDDQIFYIQQQANTELKN</sequence>
<protein>
    <submittedName>
        <fullName evidence="6">Extracellular solute-binding protein</fullName>
    </submittedName>
    <submittedName>
        <fullName evidence="5">Multiple sugar transport system substrate-binding protein</fullName>
    </submittedName>
</protein>
<dbReference type="AlphaFoldDB" id="A0AAX3UH30"/>
<evidence type="ECO:0000313" key="8">
    <source>
        <dbReference type="Proteomes" id="UP001242513"/>
    </source>
</evidence>
<proteinExistence type="inferred from homology"/>
<evidence type="ECO:0000256" key="1">
    <source>
        <dbReference type="ARBA" id="ARBA00004196"/>
    </source>
</evidence>
<dbReference type="InterPro" id="IPR006059">
    <property type="entry name" value="SBP"/>
</dbReference>
<dbReference type="PANTHER" id="PTHR43649:SF31">
    <property type="entry name" value="SN-GLYCEROL-3-PHOSPHATE-BINDING PERIPLASMIC PROTEIN UGPB"/>
    <property type="match status" value="1"/>
</dbReference>
<dbReference type="PANTHER" id="PTHR43649">
    <property type="entry name" value="ARABINOSE-BINDING PROTEIN-RELATED"/>
    <property type="match status" value="1"/>
</dbReference>
<dbReference type="Gene3D" id="3.40.190.10">
    <property type="entry name" value="Periplasmic binding protein-like II"/>
    <property type="match status" value="1"/>
</dbReference>
<evidence type="ECO:0000313" key="5">
    <source>
        <dbReference type="EMBL" id="SDA39816.1"/>
    </source>
</evidence>
<accession>A0AAX3UH30</accession>
<evidence type="ECO:0000256" key="2">
    <source>
        <dbReference type="ARBA" id="ARBA00008520"/>
    </source>
</evidence>
<evidence type="ECO:0000256" key="3">
    <source>
        <dbReference type="ARBA" id="ARBA00022448"/>
    </source>
</evidence>
<evidence type="ECO:0000256" key="4">
    <source>
        <dbReference type="ARBA" id="ARBA00022729"/>
    </source>
</evidence>
<dbReference type="InterPro" id="IPR050490">
    <property type="entry name" value="Bact_solute-bd_prot1"/>
</dbReference>
<keyword evidence="3" id="KW-0813">Transport</keyword>
<dbReference type="EMBL" id="CP123735">
    <property type="protein sequence ID" value="WGO86853.1"/>
    <property type="molecule type" value="Genomic_DNA"/>
</dbReference>
<comment type="subcellular location">
    <subcellularLocation>
        <location evidence="1">Cell envelope</location>
    </subcellularLocation>
</comment>
<reference evidence="6" key="3">
    <citation type="submission" date="2023-04" db="EMBL/GenBank/DDBJ databases">
        <authorList>
            <person name="Wang Y."/>
        </authorList>
    </citation>
    <scope>NUCLEOTIDE SEQUENCE</scope>
    <source>
        <strain evidence="6">ZW18</strain>
    </source>
</reference>
<dbReference type="GO" id="GO:0030313">
    <property type="term" value="C:cell envelope"/>
    <property type="evidence" value="ECO:0007669"/>
    <property type="project" value="UniProtKB-SubCell"/>
</dbReference>
<organism evidence="6 8">
    <name type="scientific">Lactobacillus kefiranofaciens</name>
    <dbReference type="NCBI Taxonomy" id="267818"/>
    <lineage>
        <taxon>Bacteria</taxon>
        <taxon>Bacillati</taxon>
        <taxon>Bacillota</taxon>
        <taxon>Bacilli</taxon>
        <taxon>Lactobacillales</taxon>
        <taxon>Lactobacillaceae</taxon>
        <taxon>Lactobacillus</taxon>
    </lineage>
</organism>
<evidence type="ECO:0000313" key="7">
    <source>
        <dbReference type="Proteomes" id="UP000181860"/>
    </source>
</evidence>
<keyword evidence="4" id="KW-0732">Signal</keyword>
<keyword evidence="5" id="KW-0762">Sugar transport</keyword>
<dbReference type="EMBL" id="FMXC01000002">
    <property type="protein sequence ID" value="SDA39816.1"/>
    <property type="molecule type" value="Genomic_DNA"/>
</dbReference>
<dbReference type="SUPFAM" id="SSF53850">
    <property type="entry name" value="Periplasmic binding protein-like II"/>
    <property type="match status" value="1"/>
</dbReference>
<dbReference type="RefSeq" id="WP_013853599.1">
    <property type="nucleotide sequence ID" value="NZ_CP123735.1"/>
</dbReference>
<reference evidence="5 7" key="1">
    <citation type="submission" date="2016-10" db="EMBL/GenBank/DDBJ databases">
        <authorList>
            <person name="Varghese N."/>
            <person name="Submissions S."/>
        </authorList>
    </citation>
    <scope>NUCLEOTIDE SEQUENCE [LARGE SCALE GENOMIC DNA]</scope>
    <source>
        <strain evidence="5 7">ATCC 43761</strain>
    </source>
</reference>
<dbReference type="Pfam" id="PF13416">
    <property type="entry name" value="SBP_bac_8"/>
    <property type="match status" value="1"/>
</dbReference>
<keyword evidence="7" id="KW-1185">Reference proteome</keyword>
<comment type="similarity">
    <text evidence="2">Belongs to the bacterial solute-binding protein 1 family.</text>
</comment>
<dbReference type="Proteomes" id="UP001242513">
    <property type="component" value="Chromosome"/>
</dbReference>
<gene>
    <name evidence="6" type="ORF">QEJ78_05495</name>
    <name evidence="5" type="ORF">SAMN02983011_00287</name>
</gene>
<reference evidence="6" key="2">
    <citation type="journal article" date="2022" name="Food Funct.">
        <title>Lactobacillus kefiranofaciens ZW18 from Kefir enhances the anti-tumor effect of anti-programmed cell death 1 (PD-1) immunotherapy by modulating the gut microbiota.</title>
        <authorList>
            <person name="Zhao J."/>
            <person name="Wang Y."/>
            <person name="Wang J."/>
            <person name="Lv M."/>
            <person name="Zhou C."/>
            <person name="Jia L."/>
            <person name="Geng W."/>
        </authorList>
    </citation>
    <scope>NUCLEOTIDE SEQUENCE</scope>
    <source>
        <strain evidence="6">ZW18</strain>
    </source>
</reference>